<dbReference type="AlphaFoldDB" id="A0AAV1SW78"/>
<evidence type="ECO:0000313" key="2">
    <source>
        <dbReference type="EMBL" id="CAK7356790.1"/>
    </source>
</evidence>
<keyword evidence="3" id="KW-1185">Reference proteome</keyword>
<dbReference type="PANTHER" id="PTHR36328">
    <property type="entry name" value="TRANSMEMBRANE PROTEIN"/>
    <property type="match status" value="1"/>
</dbReference>
<dbReference type="EMBL" id="CAWUPB010001197">
    <property type="protein sequence ID" value="CAK7356790.1"/>
    <property type="molecule type" value="Genomic_DNA"/>
</dbReference>
<evidence type="ECO:0000313" key="3">
    <source>
        <dbReference type="Proteomes" id="UP001314170"/>
    </source>
</evidence>
<sequence length="119" mass="12219">MLLSPLLPSHAAPQPTPDNRKYPGFGRRLLKYSNPICAGCVCSGPFASGNSMMKSILVTLLFTAVLSPVLPSEAVRLSNRGLLQACPACLCCSPAPPGGCCKCGGGCTGRPPITESTIG</sequence>
<organism evidence="2 3">
    <name type="scientific">Dovyalis caffra</name>
    <dbReference type="NCBI Taxonomy" id="77055"/>
    <lineage>
        <taxon>Eukaryota</taxon>
        <taxon>Viridiplantae</taxon>
        <taxon>Streptophyta</taxon>
        <taxon>Embryophyta</taxon>
        <taxon>Tracheophyta</taxon>
        <taxon>Spermatophyta</taxon>
        <taxon>Magnoliopsida</taxon>
        <taxon>eudicotyledons</taxon>
        <taxon>Gunneridae</taxon>
        <taxon>Pentapetalae</taxon>
        <taxon>rosids</taxon>
        <taxon>fabids</taxon>
        <taxon>Malpighiales</taxon>
        <taxon>Salicaceae</taxon>
        <taxon>Flacourtieae</taxon>
        <taxon>Dovyalis</taxon>
    </lineage>
</organism>
<comment type="caution">
    <text evidence="2">The sequence shown here is derived from an EMBL/GenBank/DDBJ whole genome shotgun (WGS) entry which is preliminary data.</text>
</comment>
<dbReference type="PANTHER" id="PTHR36328:SF1">
    <property type="entry name" value="TRANSMEMBRANE PROTEIN"/>
    <property type="match status" value="1"/>
</dbReference>
<proteinExistence type="predicted"/>
<gene>
    <name evidence="2" type="ORF">DCAF_LOCUS27071</name>
</gene>
<feature type="region of interest" description="Disordered" evidence="1">
    <location>
        <begin position="1"/>
        <end position="21"/>
    </location>
</feature>
<accession>A0AAV1SW78</accession>
<evidence type="ECO:0000256" key="1">
    <source>
        <dbReference type="SAM" id="MobiDB-lite"/>
    </source>
</evidence>
<reference evidence="2 3" key="1">
    <citation type="submission" date="2024-01" db="EMBL/GenBank/DDBJ databases">
        <authorList>
            <person name="Waweru B."/>
        </authorList>
    </citation>
    <scope>NUCLEOTIDE SEQUENCE [LARGE SCALE GENOMIC DNA]</scope>
</reference>
<protein>
    <submittedName>
        <fullName evidence="2">Uncharacterized protein</fullName>
    </submittedName>
</protein>
<name>A0AAV1SW78_9ROSI</name>
<dbReference type="Proteomes" id="UP001314170">
    <property type="component" value="Unassembled WGS sequence"/>
</dbReference>